<dbReference type="EMBL" id="CAXAMM010011747">
    <property type="protein sequence ID" value="CAK9026934.1"/>
    <property type="molecule type" value="Genomic_DNA"/>
</dbReference>
<dbReference type="PROSITE" id="PS51257">
    <property type="entry name" value="PROKAR_LIPOPROTEIN"/>
    <property type="match status" value="1"/>
</dbReference>
<organism evidence="1 2">
    <name type="scientific">Durusdinium trenchii</name>
    <dbReference type="NCBI Taxonomy" id="1381693"/>
    <lineage>
        <taxon>Eukaryota</taxon>
        <taxon>Sar</taxon>
        <taxon>Alveolata</taxon>
        <taxon>Dinophyceae</taxon>
        <taxon>Suessiales</taxon>
        <taxon>Symbiodiniaceae</taxon>
        <taxon>Durusdinium</taxon>
    </lineage>
</organism>
<evidence type="ECO:0000313" key="1">
    <source>
        <dbReference type="EMBL" id="CAK9026934.1"/>
    </source>
</evidence>
<sequence>MERRISECLCASLVLVACGTLVSIFSNPQIAGLALQFADLLVDPKSDQHRSRGLNNKGVLSLTRAPKLAFKALQFLRILHQLGRYEGVNVRGEKRLLRCAVALKMSRLKSGANMKTVEKCESFFSSKLASFLCEPRSLKGEEDELRALARATAMESRGSVSFPKRQCPCRV</sequence>
<name>A0ABP0KLT4_9DINO</name>
<gene>
    <name evidence="1" type="ORF">SCF082_LOCUS17717</name>
</gene>
<protein>
    <submittedName>
        <fullName evidence="1">Beta-glucuronidase</fullName>
    </submittedName>
</protein>
<accession>A0ABP0KLT4</accession>
<dbReference type="Proteomes" id="UP001642464">
    <property type="component" value="Unassembled WGS sequence"/>
</dbReference>
<evidence type="ECO:0000313" key="2">
    <source>
        <dbReference type="Proteomes" id="UP001642464"/>
    </source>
</evidence>
<comment type="caution">
    <text evidence="1">The sequence shown here is derived from an EMBL/GenBank/DDBJ whole genome shotgun (WGS) entry which is preliminary data.</text>
</comment>
<keyword evidence="2" id="KW-1185">Reference proteome</keyword>
<reference evidence="1 2" key="1">
    <citation type="submission" date="2024-02" db="EMBL/GenBank/DDBJ databases">
        <authorList>
            <person name="Chen Y."/>
            <person name="Shah S."/>
            <person name="Dougan E. K."/>
            <person name="Thang M."/>
            <person name="Chan C."/>
        </authorList>
    </citation>
    <scope>NUCLEOTIDE SEQUENCE [LARGE SCALE GENOMIC DNA]</scope>
</reference>
<proteinExistence type="predicted"/>